<name>A0A3P7LRY1_DIBLA</name>
<keyword evidence="8" id="KW-1185">Reference proteome</keyword>
<keyword evidence="3" id="KW-0238">DNA-binding</keyword>
<reference evidence="7 8" key="1">
    <citation type="submission" date="2018-11" db="EMBL/GenBank/DDBJ databases">
        <authorList>
            <consortium name="Pathogen Informatics"/>
        </authorList>
    </citation>
    <scope>NUCLEOTIDE SEQUENCE [LARGE SCALE GENOMIC DNA]</scope>
</reference>
<dbReference type="GO" id="GO:0034751">
    <property type="term" value="C:aryl hydrocarbon receptor complex"/>
    <property type="evidence" value="ECO:0007669"/>
    <property type="project" value="TreeGrafter"/>
</dbReference>
<dbReference type="GO" id="GO:0006805">
    <property type="term" value="P:xenobiotic metabolic process"/>
    <property type="evidence" value="ECO:0007669"/>
    <property type="project" value="InterPro"/>
</dbReference>
<accession>A0A3P7LRY1</accession>
<evidence type="ECO:0000256" key="5">
    <source>
        <dbReference type="ARBA" id="ARBA00023242"/>
    </source>
</evidence>
<protein>
    <recommendedName>
        <fullName evidence="6">BHLH domain-containing protein</fullName>
    </recommendedName>
</protein>
<dbReference type="GO" id="GO:0000976">
    <property type="term" value="F:transcription cis-regulatory region binding"/>
    <property type="evidence" value="ECO:0007669"/>
    <property type="project" value="TreeGrafter"/>
</dbReference>
<dbReference type="GO" id="GO:0004879">
    <property type="term" value="F:nuclear receptor activity"/>
    <property type="evidence" value="ECO:0007669"/>
    <property type="project" value="TreeGrafter"/>
</dbReference>
<dbReference type="PROSITE" id="PS50888">
    <property type="entry name" value="BHLH"/>
    <property type="match status" value="1"/>
</dbReference>
<keyword evidence="2" id="KW-0805">Transcription regulation</keyword>
<proteinExistence type="predicted"/>
<gene>
    <name evidence="7" type="ORF">DILT_LOCUS9534</name>
</gene>
<dbReference type="PANTHER" id="PTHR10649">
    <property type="entry name" value="ARYL HYDROCARBON RECEPTOR"/>
    <property type="match status" value="1"/>
</dbReference>
<sequence length="115" mass="12778">MIRQYSGAASMRILEKGDSSPGVSFLGSFLCVCINEKRSSLVTNPLQGIGYKLEGNMGSTKSNPSKRHRERLNAELEHLASLLPFEQTVIAKLDKLSILRLAVSYLRMKGYFQGQ</sequence>
<dbReference type="OrthoDB" id="7788762at2759"/>
<dbReference type="SMART" id="SM00353">
    <property type="entry name" value="HLH"/>
    <property type="match status" value="1"/>
</dbReference>
<dbReference type="AlphaFoldDB" id="A0A3P7LRY1"/>
<dbReference type="PANTHER" id="PTHR10649:SF12">
    <property type="entry name" value="SPINELESS, ISOFORM C"/>
    <property type="match status" value="1"/>
</dbReference>
<evidence type="ECO:0000256" key="3">
    <source>
        <dbReference type="ARBA" id="ARBA00023125"/>
    </source>
</evidence>
<evidence type="ECO:0000259" key="6">
    <source>
        <dbReference type="PROSITE" id="PS50888"/>
    </source>
</evidence>
<dbReference type="InterPro" id="IPR011598">
    <property type="entry name" value="bHLH_dom"/>
</dbReference>
<dbReference type="Proteomes" id="UP000281553">
    <property type="component" value="Unassembled WGS sequence"/>
</dbReference>
<feature type="domain" description="BHLH" evidence="6">
    <location>
        <begin position="56"/>
        <end position="109"/>
    </location>
</feature>
<comment type="subcellular location">
    <subcellularLocation>
        <location evidence="1">Nucleus</location>
    </subcellularLocation>
</comment>
<evidence type="ECO:0000256" key="1">
    <source>
        <dbReference type="ARBA" id="ARBA00004123"/>
    </source>
</evidence>
<dbReference type="GO" id="GO:0005634">
    <property type="term" value="C:nucleus"/>
    <property type="evidence" value="ECO:0007669"/>
    <property type="project" value="UniProtKB-SubCell"/>
</dbReference>
<organism evidence="7 8">
    <name type="scientific">Dibothriocephalus latus</name>
    <name type="common">Fish tapeworm</name>
    <name type="synonym">Diphyllobothrium latum</name>
    <dbReference type="NCBI Taxonomy" id="60516"/>
    <lineage>
        <taxon>Eukaryota</taxon>
        <taxon>Metazoa</taxon>
        <taxon>Spiralia</taxon>
        <taxon>Lophotrochozoa</taxon>
        <taxon>Platyhelminthes</taxon>
        <taxon>Cestoda</taxon>
        <taxon>Eucestoda</taxon>
        <taxon>Diphyllobothriidea</taxon>
        <taxon>Diphyllobothriidae</taxon>
        <taxon>Dibothriocephalus</taxon>
    </lineage>
</organism>
<evidence type="ECO:0000256" key="2">
    <source>
        <dbReference type="ARBA" id="ARBA00023015"/>
    </source>
</evidence>
<dbReference type="Pfam" id="PF00010">
    <property type="entry name" value="HLH"/>
    <property type="match status" value="1"/>
</dbReference>
<keyword evidence="4" id="KW-0804">Transcription</keyword>
<evidence type="ECO:0000256" key="4">
    <source>
        <dbReference type="ARBA" id="ARBA00023163"/>
    </source>
</evidence>
<dbReference type="InterPro" id="IPR039091">
    <property type="entry name" value="AHR/AHRR"/>
</dbReference>
<dbReference type="GO" id="GO:0046983">
    <property type="term" value="F:protein dimerization activity"/>
    <property type="evidence" value="ECO:0007669"/>
    <property type="project" value="InterPro"/>
</dbReference>
<dbReference type="Gene3D" id="4.10.280.10">
    <property type="entry name" value="Helix-loop-helix DNA-binding domain"/>
    <property type="match status" value="1"/>
</dbReference>
<dbReference type="SUPFAM" id="SSF47459">
    <property type="entry name" value="HLH, helix-loop-helix DNA-binding domain"/>
    <property type="match status" value="1"/>
</dbReference>
<dbReference type="InterPro" id="IPR036638">
    <property type="entry name" value="HLH_DNA-bd_sf"/>
</dbReference>
<evidence type="ECO:0000313" key="8">
    <source>
        <dbReference type="Proteomes" id="UP000281553"/>
    </source>
</evidence>
<dbReference type="FunFam" id="4.10.280.10:FF:000041">
    <property type="entry name" value="aryl hydrocarbon receptor repressor"/>
    <property type="match status" value="1"/>
</dbReference>
<dbReference type="EMBL" id="UYRU01057107">
    <property type="protein sequence ID" value="VDN13703.1"/>
    <property type="molecule type" value="Genomic_DNA"/>
</dbReference>
<evidence type="ECO:0000313" key="7">
    <source>
        <dbReference type="EMBL" id="VDN13703.1"/>
    </source>
</evidence>
<keyword evidence="5" id="KW-0539">Nucleus</keyword>